<keyword evidence="10" id="KW-0173">Coenzyme A biosynthesis</keyword>
<evidence type="ECO:0000313" key="12">
    <source>
        <dbReference type="EMBL" id="CAB3984838.1"/>
    </source>
</evidence>
<proteinExistence type="inferred from homology"/>
<dbReference type="EC" id="2.7.1.33" evidence="4"/>
<keyword evidence="6" id="KW-0808">Transferase</keyword>
<comment type="pathway">
    <text evidence="3">Cofactor biosynthesis; coenzyme A biosynthesis; CoA from (R)-pantothenate: step 1/5.</text>
</comment>
<dbReference type="GO" id="GO:0015937">
    <property type="term" value="P:coenzyme A biosynthetic process"/>
    <property type="evidence" value="ECO:0007669"/>
    <property type="project" value="UniProtKB-KW"/>
</dbReference>
<comment type="similarity">
    <text evidence="11">Belongs to the type II pantothenate kinase family.</text>
</comment>
<evidence type="ECO:0000256" key="2">
    <source>
        <dbReference type="ARBA" id="ARBA00004496"/>
    </source>
</evidence>
<dbReference type="GO" id="GO:0004594">
    <property type="term" value="F:pantothenate kinase activity"/>
    <property type="evidence" value="ECO:0007669"/>
    <property type="project" value="UniProtKB-EC"/>
</dbReference>
<keyword evidence="7" id="KW-0547">Nucleotide-binding</keyword>
<keyword evidence="9" id="KW-0067">ATP-binding</keyword>
<protein>
    <recommendedName>
        <fullName evidence="4">pantothenate kinase</fullName>
        <ecNumber evidence="4">2.7.1.33</ecNumber>
    </recommendedName>
</protein>
<dbReference type="Proteomes" id="UP001152795">
    <property type="component" value="Unassembled WGS sequence"/>
</dbReference>
<dbReference type="InterPro" id="IPR004567">
    <property type="entry name" value="Type_II_PanK"/>
</dbReference>
<reference evidence="12" key="1">
    <citation type="submission" date="2020-04" db="EMBL/GenBank/DDBJ databases">
        <authorList>
            <person name="Alioto T."/>
            <person name="Alioto T."/>
            <person name="Gomez Garrido J."/>
        </authorList>
    </citation>
    <scope>NUCLEOTIDE SEQUENCE</scope>
    <source>
        <strain evidence="12">A484AB</strain>
    </source>
</reference>
<comment type="caution">
    <text evidence="12">The sequence shown here is derived from an EMBL/GenBank/DDBJ whole genome shotgun (WGS) entry which is preliminary data.</text>
</comment>
<dbReference type="PANTHER" id="PTHR12280">
    <property type="entry name" value="PANTOTHENATE KINASE"/>
    <property type="match status" value="1"/>
</dbReference>
<dbReference type="InterPro" id="IPR043129">
    <property type="entry name" value="ATPase_NBD"/>
</dbReference>
<accession>A0A6S7FYS7</accession>
<dbReference type="SUPFAM" id="SSF53067">
    <property type="entry name" value="Actin-like ATPase domain"/>
    <property type="match status" value="2"/>
</dbReference>
<sequence length="393" mass="43476">MQMADGVDSTRASWSIQENELIPKTDLKLQGKTLPWVGIDIGGTLSKVAYFEYYENGDNIKYLGNNHTAVQDFIKSTHQYGSDGERDARLELKDVQLGSRKGNLHFIRFPTSRMDAFFELAEEMRAKELLQKKVYATGGGAYKFDNNFKEVLDLQLVKCDELHCLIQGIHFIDANFIGECYYLKFSNDSAEPEKVTYDFQSACPYPFIVVNVGSGVSILAVRSSSEFERITGSALGGGTFVGLSCLLTGCDTFEEALELAAKGDNKTVDKLVKDIYGGDYTRFGLPGDVVASSFGSMILQEKRDNVRKEDLACATLMMITNNIGSIARMCAINEGIDRVIFAGNFLRKNNLSMSMLARAMDFWSKGTMKAIFLEHEGYCGAVGALLESLSDVT</sequence>
<keyword evidence="13" id="KW-1185">Reference proteome</keyword>
<dbReference type="GO" id="GO:0005829">
    <property type="term" value="C:cytosol"/>
    <property type="evidence" value="ECO:0007669"/>
    <property type="project" value="TreeGrafter"/>
</dbReference>
<dbReference type="EMBL" id="CACRXK020000792">
    <property type="protein sequence ID" value="CAB3984838.1"/>
    <property type="molecule type" value="Genomic_DNA"/>
</dbReference>
<organism evidence="12 13">
    <name type="scientific">Paramuricea clavata</name>
    <name type="common">Red gorgonian</name>
    <name type="synonym">Violescent sea-whip</name>
    <dbReference type="NCBI Taxonomy" id="317549"/>
    <lineage>
        <taxon>Eukaryota</taxon>
        <taxon>Metazoa</taxon>
        <taxon>Cnidaria</taxon>
        <taxon>Anthozoa</taxon>
        <taxon>Octocorallia</taxon>
        <taxon>Malacalcyonacea</taxon>
        <taxon>Plexauridae</taxon>
        <taxon>Paramuricea</taxon>
    </lineage>
</organism>
<dbReference type="GO" id="GO:0005634">
    <property type="term" value="C:nucleus"/>
    <property type="evidence" value="ECO:0007669"/>
    <property type="project" value="TreeGrafter"/>
</dbReference>
<comment type="subcellular location">
    <subcellularLocation>
        <location evidence="2">Cytoplasm</location>
    </subcellularLocation>
</comment>
<dbReference type="Gene3D" id="3.30.420.510">
    <property type="match status" value="1"/>
</dbReference>
<dbReference type="PANTHER" id="PTHR12280:SF30">
    <property type="entry name" value="FUMBLE"/>
    <property type="match status" value="1"/>
</dbReference>
<evidence type="ECO:0000256" key="1">
    <source>
        <dbReference type="ARBA" id="ARBA00001206"/>
    </source>
</evidence>
<gene>
    <name evidence="12" type="ORF">PACLA_8A057987</name>
</gene>
<evidence type="ECO:0000256" key="11">
    <source>
        <dbReference type="ARBA" id="ARBA00060870"/>
    </source>
</evidence>
<dbReference type="OrthoDB" id="275583at2759"/>
<dbReference type="Gene3D" id="3.30.420.40">
    <property type="match status" value="1"/>
</dbReference>
<dbReference type="NCBIfam" id="TIGR00555">
    <property type="entry name" value="panK_eukar"/>
    <property type="match status" value="1"/>
</dbReference>
<evidence type="ECO:0000256" key="9">
    <source>
        <dbReference type="ARBA" id="ARBA00022840"/>
    </source>
</evidence>
<evidence type="ECO:0000256" key="4">
    <source>
        <dbReference type="ARBA" id="ARBA00012102"/>
    </source>
</evidence>
<name>A0A6S7FYS7_PARCT</name>
<dbReference type="FunFam" id="3.30.420.40:FF:000025">
    <property type="entry name" value="pantothenate kinase 2, mitochondrial"/>
    <property type="match status" value="1"/>
</dbReference>
<evidence type="ECO:0000256" key="8">
    <source>
        <dbReference type="ARBA" id="ARBA00022777"/>
    </source>
</evidence>
<evidence type="ECO:0000256" key="6">
    <source>
        <dbReference type="ARBA" id="ARBA00022679"/>
    </source>
</evidence>
<evidence type="ECO:0000256" key="10">
    <source>
        <dbReference type="ARBA" id="ARBA00022993"/>
    </source>
</evidence>
<evidence type="ECO:0000256" key="5">
    <source>
        <dbReference type="ARBA" id="ARBA00022490"/>
    </source>
</evidence>
<keyword evidence="8 12" id="KW-0418">Kinase</keyword>
<comment type="catalytic activity">
    <reaction evidence="1">
        <text>(R)-pantothenate + ATP = (R)-4'-phosphopantothenate + ADP + H(+)</text>
        <dbReference type="Rhea" id="RHEA:16373"/>
        <dbReference type="ChEBI" id="CHEBI:10986"/>
        <dbReference type="ChEBI" id="CHEBI:15378"/>
        <dbReference type="ChEBI" id="CHEBI:29032"/>
        <dbReference type="ChEBI" id="CHEBI:30616"/>
        <dbReference type="ChEBI" id="CHEBI:456216"/>
        <dbReference type="EC" id="2.7.1.33"/>
    </reaction>
</comment>
<keyword evidence="5" id="KW-0963">Cytoplasm</keyword>
<dbReference type="GO" id="GO:0005524">
    <property type="term" value="F:ATP binding"/>
    <property type="evidence" value="ECO:0007669"/>
    <property type="project" value="UniProtKB-KW"/>
</dbReference>
<dbReference type="AlphaFoldDB" id="A0A6S7FYS7"/>
<dbReference type="Pfam" id="PF03630">
    <property type="entry name" value="Fumble"/>
    <property type="match status" value="1"/>
</dbReference>
<evidence type="ECO:0000313" key="13">
    <source>
        <dbReference type="Proteomes" id="UP001152795"/>
    </source>
</evidence>
<evidence type="ECO:0000256" key="7">
    <source>
        <dbReference type="ARBA" id="ARBA00022741"/>
    </source>
</evidence>
<evidence type="ECO:0000256" key="3">
    <source>
        <dbReference type="ARBA" id="ARBA00005225"/>
    </source>
</evidence>
<dbReference type="CDD" id="cd24122">
    <property type="entry name" value="ASKHA_NBD_PanK-II_Pank1-like"/>
    <property type="match status" value="1"/>
</dbReference>